<dbReference type="PANTHER" id="PTHR35936">
    <property type="entry name" value="MEMBRANE-BOUND LYTIC MUREIN TRANSGLYCOSYLASE F"/>
    <property type="match status" value="1"/>
</dbReference>
<organism evidence="4 7">
    <name type="scientific">Acidovorax delafieldii</name>
    <name type="common">Pseudomonas delafieldii</name>
    <dbReference type="NCBI Taxonomy" id="47920"/>
    <lineage>
        <taxon>Bacteria</taxon>
        <taxon>Pseudomonadati</taxon>
        <taxon>Pseudomonadota</taxon>
        <taxon>Betaproteobacteria</taxon>
        <taxon>Burkholderiales</taxon>
        <taxon>Comamonadaceae</taxon>
        <taxon>Acidovorax</taxon>
    </lineage>
</organism>
<dbReference type="Proteomes" id="UP001249076">
    <property type="component" value="Unassembled WGS sequence"/>
</dbReference>
<dbReference type="PROSITE" id="PS51318">
    <property type="entry name" value="TAT"/>
    <property type="match status" value="1"/>
</dbReference>
<dbReference type="Gene3D" id="3.40.190.10">
    <property type="entry name" value="Periplasmic binding protein-like II"/>
    <property type="match status" value="2"/>
</dbReference>
<comment type="caution">
    <text evidence="4">The sequence shown here is derived from an EMBL/GenBank/DDBJ whole genome shotgun (WGS) entry which is preliminary data.</text>
</comment>
<dbReference type="Pfam" id="PF00497">
    <property type="entry name" value="SBP_bac_3"/>
    <property type="match status" value="1"/>
</dbReference>
<evidence type="ECO:0000313" key="4">
    <source>
        <dbReference type="EMBL" id="MDR6765190.1"/>
    </source>
</evidence>
<evidence type="ECO:0000313" key="7">
    <source>
        <dbReference type="Proteomes" id="UP001253458"/>
    </source>
</evidence>
<dbReference type="EMBL" id="JAVDTS010000001">
    <property type="protein sequence ID" value="MDR6835628.1"/>
    <property type="molecule type" value="Genomic_DNA"/>
</dbReference>
<keyword evidence="1 2" id="KW-0732">Signal</keyword>
<proteinExistence type="predicted"/>
<accession>A0AAJ2BVH4</accession>
<feature type="domain" description="Solute-binding protein family 3/N-terminal" evidence="3">
    <location>
        <begin position="50"/>
        <end position="270"/>
    </location>
</feature>
<dbReference type="EMBL" id="JAVDTL010000001">
    <property type="protein sequence ID" value="MDR6765190.1"/>
    <property type="molecule type" value="Genomic_DNA"/>
</dbReference>
<feature type="chain" id="PRO_5042618293" evidence="2">
    <location>
        <begin position="39"/>
        <end position="276"/>
    </location>
</feature>
<dbReference type="InterPro" id="IPR006311">
    <property type="entry name" value="TAT_signal"/>
</dbReference>
<evidence type="ECO:0000313" key="5">
    <source>
        <dbReference type="EMBL" id="MDR6835628.1"/>
    </source>
</evidence>
<evidence type="ECO:0000256" key="1">
    <source>
        <dbReference type="ARBA" id="ARBA00022729"/>
    </source>
</evidence>
<keyword evidence="6" id="KW-1185">Reference proteome</keyword>
<sequence>MTTVRTVRTVTSSTRRLTLGVLAATGLAAALMAPAAHAQNALDNILKAKEIKIAIPTDYPPYGFVGTDLKPQGLDVEMANYIGTKLGVKVELIPVTSANRIPYLQTQKADLVISTLGKNPEREKVIDFTAAYAPFFQAVFASKSLSIKSFADLAGKTVAVTRGAMEDQELAKVAPPGVDVKRFEDHAASIAAFVSGQTQAIATSASTAGTIMVKNPNLATEYKLLLKDSPNFIGVAKGEDKLRLRVNEIIAEARKSGDIDKLSNKWLGRPAGDLPL</sequence>
<dbReference type="SUPFAM" id="SSF53850">
    <property type="entry name" value="Periplasmic binding protein-like II"/>
    <property type="match status" value="1"/>
</dbReference>
<feature type="signal peptide" evidence="2">
    <location>
        <begin position="1"/>
        <end position="38"/>
    </location>
</feature>
<evidence type="ECO:0000259" key="3">
    <source>
        <dbReference type="SMART" id="SM00062"/>
    </source>
</evidence>
<dbReference type="PANTHER" id="PTHR35936:SF37">
    <property type="entry name" value="AMINO ACID ABC TRANSPORTER SUBSTRATE-BINDING PROTEIN"/>
    <property type="match status" value="1"/>
</dbReference>
<dbReference type="AlphaFoldDB" id="A0AAJ2BVH4"/>
<gene>
    <name evidence="4" type="ORF">J2W88_000448</name>
    <name evidence="5" type="ORF">J2W93_000449</name>
</gene>
<protein>
    <submittedName>
        <fullName evidence="4">Polar amino acid transport system substrate-binding protein</fullName>
    </submittedName>
</protein>
<name>A0AAJ2BVH4_ACIDE</name>
<dbReference type="RefSeq" id="WP_209816637.1">
    <property type="nucleotide sequence ID" value="NZ_JAVDTL010000001.1"/>
</dbReference>
<dbReference type="Proteomes" id="UP001253458">
    <property type="component" value="Unassembled WGS sequence"/>
</dbReference>
<reference evidence="4 6" key="1">
    <citation type="submission" date="2023-07" db="EMBL/GenBank/DDBJ databases">
        <title>Sorghum-associated microbial communities from plants grown in Nebraska, USA.</title>
        <authorList>
            <person name="Schachtman D."/>
        </authorList>
    </citation>
    <scope>NUCLEOTIDE SEQUENCE</scope>
    <source>
        <strain evidence="5 6">BE105</strain>
        <strain evidence="4">BE69</strain>
    </source>
</reference>
<dbReference type="SMART" id="SM00062">
    <property type="entry name" value="PBPb"/>
    <property type="match status" value="1"/>
</dbReference>
<evidence type="ECO:0000313" key="6">
    <source>
        <dbReference type="Proteomes" id="UP001249076"/>
    </source>
</evidence>
<evidence type="ECO:0000256" key="2">
    <source>
        <dbReference type="SAM" id="SignalP"/>
    </source>
</evidence>
<dbReference type="InterPro" id="IPR001638">
    <property type="entry name" value="Solute-binding_3/MltF_N"/>
</dbReference>